<sequence length="152" mass="17147">MKTIAVGDLAPEFALKDNRGELIELKSYRGKKVLLSWHPLAWTRVCAEQMKALEARLTDFERLNTVPLGLSVDSYPCKNAWAKELEIATVKLLADFWPHGGAAKDYGLFREAEGFSQRANVILDENGKVIWVKLYDIPQLPDIDEVFAVLSK</sequence>
<dbReference type="Proteomes" id="UP001254848">
    <property type="component" value="Unassembled WGS sequence"/>
</dbReference>
<comment type="caution">
    <text evidence="6">The sequence shown here is derived from an EMBL/GenBank/DDBJ whole genome shotgun (WGS) entry which is preliminary data.</text>
</comment>
<keyword evidence="7" id="KW-1185">Reference proteome</keyword>
<dbReference type="EMBL" id="JAUOZS010000001">
    <property type="protein sequence ID" value="MDT8900589.1"/>
    <property type="molecule type" value="Genomic_DNA"/>
</dbReference>
<dbReference type="PROSITE" id="PS51352">
    <property type="entry name" value="THIOREDOXIN_2"/>
    <property type="match status" value="1"/>
</dbReference>
<dbReference type="InterPro" id="IPR036249">
    <property type="entry name" value="Thioredoxin-like_sf"/>
</dbReference>
<dbReference type="Pfam" id="PF00578">
    <property type="entry name" value="AhpC-TSA"/>
    <property type="match status" value="1"/>
</dbReference>
<evidence type="ECO:0000259" key="5">
    <source>
        <dbReference type="PROSITE" id="PS51352"/>
    </source>
</evidence>
<organism evidence="6 7">
    <name type="scientific">Anaeroselena agilis</name>
    <dbReference type="NCBI Taxonomy" id="3063788"/>
    <lineage>
        <taxon>Bacteria</taxon>
        <taxon>Bacillati</taxon>
        <taxon>Bacillota</taxon>
        <taxon>Negativicutes</taxon>
        <taxon>Acetonemataceae</taxon>
        <taxon>Anaeroselena</taxon>
    </lineage>
</organism>
<evidence type="ECO:0000256" key="1">
    <source>
        <dbReference type="ARBA" id="ARBA00022559"/>
    </source>
</evidence>
<evidence type="ECO:0000256" key="4">
    <source>
        <dbReference type="ARBA" id="ARBA00023284"/>
    </source>
</evidence>
<proteinExistence type="predicted"/>
<dbReference type="RefSeq" id="WP_413779126.1">
    <property type="nucleotide sequence ID" value="NZ_JAUOZS010000001.1"/>
</dbReference>
<dbReference type="PIRSF" id="PIRSF000239">
    <property type="entry name" value="AHPC"/>
    <property type="match status" value="1"/>
</dbReference>
<protein>
    <submittedName>
        <fullName evidence="6">Redoxin domain-containing protein</fullName>
    </submittedName>
</protein>
<accession>A0ABU3NUU2</accession>
<reference evidence="6 7" key="1">
    <citation type="submission" date="2023-07" db="EMBL/GenBank/DDBJ databases">
        <title>The novel representative of Negativicutes class, Anaeroselena agilis gen. nov. sp. nov.</title>
        <authorList>
            <person name="Prokofeva M.I."/>
            <person name="Elcheninov A.G."/>
            <person name="Klyukina A."/>
            <person name="Kublanov I.V."/>
            <person name="Frolov E.N."/>
            <person name="Podosokorskaya O.A."/>
        </authorList>
    </citation>
    <scope>NUCLEOTIDE SEQUENCE [LARGE SCALE GENOMIC DNA]</scope>
    <source>
        <strain evidence="6 7">4137-cl</strain>
    </source>
</reference>
<evidence type="ECO:0000313" key="7">
    <source>
        <dbReference type="Proteomes" id="UP001254848"/>
    </source>
</evidence>
<gene>
    <name evidence="6" type="ORF">Q4T40_04960</name>
</gene>
<keyword evidence="2" id="KW-0049">Antioxidant</keyword>
<evidence type="ECO:0000256" key="2">
    <source>
        <dbReference type="ARBA" id="ARBA00022862"/>
    </source>
</evidence>
<evidence type="ECO:0000256" key="3">
    <source>
        <dbReference type="ARBA" id="ARBA00023002"/>
    </source>
</evidence>
<dbReference type="InterPro" id="IPR013766">
    <property type="entry name" value="Thioredoxin_domain"/>
</dbReference>
<feature type="domain" description="Thioredoxin" evidence="5">
    <location>
        <begin position="4"/>
        <end position="152"/>
    </location>
</feature>
<keyword evidence="3" id="KW-0560">Oxidoreductase</keyword>
<dbReference type="SUPFAM" id="SSF52833">
    <property type="entry name" value="Thioredoxin-like"/>
    <property type="match status" value="1"/>
</dbReference>
<name>A0ABU3NUU2_9FIRM</name>
<dbReference type="InterPro" id="IPR050455">
    <property type="entry name" value="Tpx_Peroxidase_subfamily"/>
</dbReference>
<dbReference type="Gene3D" id="3.40.30.10">
    <property type="entry name" value="Glutaredoxin"/>
    <property type="match status" value="1"/>
</dbReference>
<evidence type="ECO:0000313" key="6">
    <source>
        <dbReference type="EMBL" id="MDT8900589.1"/>
    </source>
</evidence>
<dbReference type="PANTHER" id="PTHR43110:SF1">
    <property type="entry name" value="THIOL PEROXIDASE"/>
    <property type="match status" value="1"/>
</dbReference>
<dbReference type="InterPro" id="IPR000866">
    <property type="entry name" value="AhpC/TSA"/>
</dbReference>
<dbReference type="PANTHER" id="PTHR43110">
    <property type="entry name" value="THIOL PEROXIDASE"/>
    <property type="match status" value="1"/>
</dbReference>
<keyword evidence="1" id="KW-0575">Peroxidase</keyword>
<dbReference type="InterPro" id="IPR024706">
    <property type="entry name" value="Peroxiredoxin_AhpC-typ"/>
</dbReference>
<keyword evidence="4" id="KW-0676">Redox-active center</keyword>